<gene>
    <name evidence="1" type="ORF">Acr_15g0001450</name>
</gene>
<dbReference type="AlphaFoldDB" id="A0A7J0FS52"/>
<sequence>MRESIEPSPTPGNPLSLSNKLQGALTIDKLQVRDSLEPSPTLSYFSTLSIQGNCGNSNNCLGWEQGLSTSPRPKEKSGLEARVMGLSKELLYEGSVLSGHRERVGLRLDTLKRVSYLSTSWIPRSCITTTHLTT</sequence>
<dbReference type="EMBL" id="BJWL01000015">
    <property type="protein sequence ID" value="GFZ01536.1"/>
    <property type="molecule type" value="Genomic_DNA"/>
</dbReference>
<evidence type="ECO:0000313" key="1">
    <source>
        <dbReference type="EMBL" id="GFZ01536.1"/>
    </source>
</evidence>
<reference evidence="1 2" key="1">
    <citation type="submission" date="2019-07" db="EMBL/GenBank/DDBJ databases">
        <title>De Novo Assembly of kiwifruit Actinidia rufa.</title>
        <authorList>
            <person name="Sugita-Konishi S."/>
            <person name="Sato K."/>
            <person name="Mori E."/>
            <person name="Abe Y."/>
            <person name="Kisaki G."/>
            <person name="Hamano K."/>
            <person name="Suezawa K."/>
            <person name="Otani M."/>
            <person name="Fukuda T."/>
            <person name="Manabe T."/>
            <person name="Gomi K."/>
            <person name="Tabuchi M."/>
            <person name="Akimitsu K."/>
            <person name="Kataoka I."/>
        </authorList>
    </citation>
    <scope>NUCLEOTIDE SEQUENCE [LARGE SCALE GENOMIC DNA]</scope>
    <source>
        <strain evidence="2">cv. Fuchu</strain>
    </source>
</reference>
<evidence type="ECO:0000313" key="2">
    <source>
        <dbReference type="Proteomes" id="UP000585474"/>
    </source>
</evidence>
<protein>
    <submittedName>
        <fullName evidence="1">Uncharacterized protein</fullName>
    </submittedName>
</protein>
<comment type="caution">
    <text evidence="1">The sequence shown here is derived from an EMBL/GenBank/DDBJ whole genome shotgun (WGS) entry which is preliminary data.</text>
</comment>
<proteinExistence type="predicted"/>
<accession>A0A7J0FS52</accession>
<keyword evidence="2" id="KW-1185">Reference proteome</keyword>
<dbReference type="Proteomes" id="UP000585474">
    <property type="component" value="Unassembled WGS sequence"/>
</dbReference>
<name>A0A7J0FS52_9ERIC</name>
<organism evidence="1 2">
    <name type="scientific">Actinidia rufa</name>
    <dbReference type="NCBI Taxonomy" id="165716"/>
    <lineage>
        <taxon>Eukaryota</taxon>
        <taxon>Viridiplantae</taxon>
        <taxon>Streptophyta</taxon>
        <taxon>Embryophyta</taxon>
        <taxon>Tracheophyta</taxon>
        <taxon>Spermatophyta</taxon>
        <taxon>Magnoliopsida</taxon>
        <taxon>eudicotyledons</taxon>
        <taxon>Gunneridae</taxon>
        <taxon>Pentapetalae</taxon>
        <taxon>asterids</taxon>
        <taxon>Ericales</taxon>
        <taxon>Actinidiaceae</taxon>
        <taxon>Actinidia</taxon>
    </lineage>
</organism>